<dbReference type="InterPro" id="IPR001680">
    <property type="entry name" value="WD40_rpt"/>
</dbReference>
<proteinExistence type="predicted"/>
<evidence type="ECO:0000256" key="3">
    <source>
        <dbReference type="PROSITE-ProRule" id="PRU00221"/>
    </source>
</evidence>
<feature type="region of interest" description="Disordered" evidence="4">
    <location>
        <begin position="21"/>
        <end position="40"/>
    </location>
</feature>
<organism evidence="5 6">
    <name type="scientific">Castilleja foliolosa</name>
    <dbReference type="NCBI Taxonomy" id="1961234"/>
    <lineage>
        <taxon>Eukaryota</taxon>
        <taxon>Viridiplantae</taxon>
        <taxon>Streptophyta</taxon>
        <taxon>Embryophyta</taxon>
        <taxon>Tracheophyta</taxon>
        <taxon>Spermatophyta</taxon>
        <taxon>Magnoliopsida</taxon>
        <taxon>eudicotyledons</taxon>
        <taxon>Gunneridae</taxon>
        <taxon>Pentapetalae</taxon>
        <taxon>asterids</taxon>
        <taxon>lamiids</taxon>
        <taxon>Lamiales</taxon>
        <taxon>Orobanchaceae</taxon>
        <taxon>Pedicularideae</taxon>
        <taxon>Castillejinae</taxon>
        <taxon>Castilleja</taxon>
    </lineage>
</organism>
<dbReference type="PANTHER" id="PTHR44472">
    <property type="entry name" value="DDB1- AND CUL4-ASSOCIATED FACTOR 4-RELATED"/>
    <property type="match status" value="1"/>
</dbReference>
<gene>
    <name evidence="5" type="ORF">CASFOL_039029</name>
</gene>
<keyword evidence="6" id="KW-1185">Reference proteome</keyword>
<sequence length="461" mass="51327">MPKELPGFYYDSEKNRYFPYKGRFPGSSSSKPSPIPPTPPKQVVGLFRRSKLRAELLQARELCGSIISSCKTKKLSFQAEYQKRQVSQPAVWGYKGTRKKANSLEHLVADVILPHGVVERDILLSGGLNGSLCVFQVGKDRGQFDPTEIYKEDSVWPHSPNRIPRHEGLLRHIWDSPGSFLDLASEVSRVVSRKSSPQTDDAISKHAVNRITTLGSASTPGCVCILDLSKPLDFFSLFPIAGLLHEIAHFYQTLWTADCDPEGTRAAVGTSKGVAMLDIETKQRSWVLSSKSDALSVQFDQSGKSILCGLRNGSISTVDARQKQIRRAHTHSTISMPSSVCSLVSLKQWDQYFLASSMDGSIRLYDHRLTQRGPVQSYEGNVNSHTCIDLGVDPSEKVVMSGGEDCYLRLWNIKSGEMLFNERFKNTVPSAICWPKTGGDTDEWLTRSSRLAIEFTLFMAM</sequence>
<reference evidence="6" key="1">
    <citation type="journal article" date="2024" name="IScience">
        <title>Strigolactones Initiate the Formation of Haustorium-like Structures in Castilleja.</title>
        <authorList>
            <person name="Buerger M."/>
            <person name="Peterson D."/>
            <person name="Chory J."/>
        </authorList>
    </citation>
    <scope>NUCLEOTIDE SEQUENCE [LARGE SCALE GENOMIC DNA]</scope>
</reference>
<dbReference type="Gene3D" id="2.130.10.10">
    <property type="entry name" value="YVTN repeat-like/Quinoprotein amine dehydrogenase"/>
    <property type="match status" value="1"/>
</dbReference>
<evidence type="ECO:0000256" key="4">
    <source>
        <dbReference type="SAM" id="MobiDB-lite"/>
    </source>
</evidence>
<dbReference type="PROSITE" id="PS00678">
    <property type="entry name" value="WD_REPEATS_1"/>
    <property type="match status" value="1"/>
</dbReference>
<feature type="repeat" description="WD" evidence="3">
    <location>
        <begin position="390"/>
        <end position="421"/>
    </location>
</feature>
<dbReference type="PANTHER" id="PTHR44472:SF1">
    <property type="entry name" value="DDB1 AND CUL4 ASSOCIATED FACTOR 4"/>
    <property type="match status" value="1"/>
</dbReference>
<dbReference type="PROSITE" id="PS50082">
    <property type="entry name" value="WD_REPEATS_2"/>
    <property type="match status" value="1"/>
</dbReference>
<dbReference type="SUPFAM" id="SSF50978">
    <property type="entry name" value="WD40 repeat-like"/>
    <property type="match status" value="1"/>
</dbReference>
<keyword evidence="1 3" id="KW-0853">WD repeat</keyword>
<dbReference type="Pfam" id="PF23761">
    <property type="entry name" value="Beta-prop_DCAF4"/>
    <property type="match status" value="1"/>
</dbReference>
<keyword evidence="2" id="KW-0677">Repeat</keyword>
<evidence type="ECO:0000256" key="2">
    <source>
        <dbReference type="ARBA" id="ARBA00022737"/>
    </source>
</evidence>
<dbReference type="EMBL" id="JAVIJP010000087">
    <property type="protein sequence ID" value="KAL3616635.1"/>
    <property type="molecule type" value="Genomic_DNA"/>
</dbReference>
<dbReference type="AlphaFoldDB" id="A0ABD3BGV6"/>
<accession>A0ABD3BGV6</accession>
<evidence type="ECO:0000313" key="5">
    <source>
        <dbReference type="EMBL" id="KAL3616635.1"/>
    </source>
</evidence>
<dbReference type="Proteomes" id="UP001632038">
    <property type="component" value="Unassembled WGS sequence"/>
</dbReference>
<dbReference type="InterPro" id="IPR052254">
    <property type="entry name" value="CUL4-DDB1_E3_ligase_receptor"/>
</dbReference>
<dbReference type="SMART" id="SM00320">
    <property type="entry name" value="WD40"/>
    <property type="match status" value="3"/>
</dbReference>
<comment type="caution">
    <text evidence="5">The sequence shown here is derived from an EMBL/GenBank/DDBJ whole genome shotgun (WGS) entry which is preliminary data.</text>
</comment>
<protein>
    <submittedName>
        <fullName evidence="5">Uncharacterized protein</fullName>
    </submittedName>
</protein>
<dbReference type="InterPro" id="IPR019775">
    <property type="entry name" value="WD40_repeat_CS"/>
</dbReference>
<name>A0ABD3BGV6_9LAMI</name>
<dbReference type="InterPro" id="IPR015943">
    <property type="entry name" value="WD40/YVTN_repeat-like_dom_sf"/>
</dbReference>
<dbReference type="InterPro" id="IPR036322">
    <property type="entry name" value="WD40_repeat_dom_sf"/>
</dbReference>
<evidence type="ECO:0000256" key="1">
    <source>
        <dbReference type="ARBA" id="ARBA00022574"/>
    </source>
</evidence>
<evidence type="ECO:0000313" key="6">
    <source>
        <dbReference type="Proteomes" id="UP001632038"/>
    </source>
</evidence>